<keyword evidence="1" id="KW-0812">Transmembrane</keyword>
<evidence type="ECO:0000256" key="1">
    <source>
        <dbReference type="SAM" id="Phobius"/>
    </source>
</evidence>
<organism evidence="2 3">
    <name type="scientific">Brevibacterium luteolum</name>
    <dbReference type="NCBI Taxonomy" id="199591"/>
    <lineage>
        <taxon>Bacteria</taxon>
        <taxon>Bacillati</taxon>
        <taxon>Actinomycetota</taxon>
        <taxon>Actinomycetes</taxon>
        <taxon>Micrococcales</taxon>
        <taxon>Brevibacteriaceae</taxon>
        <taxon>Brevibacterium</taxon>
    </lineage>
</organism>
<dbReference type="Proteomes" id="UP000501518">
    <property type="component" value="Chromosome"/>
</dbReference>
<keyword evidence="1" id="KW-1133">Transmembrane helix</keyword>
<feature type="transmembrane region" description="Helical" evidence="1">
    <location>
        <begin position="9"/>
        <end position="30"/>
    </location>
</feature>
<dbReference type="KEGG" id="blut:EW640_02500"/>
<protein>
    <submittedName>
        <fullName evidence="2">TIGR02611 family protein</fullName>
    </submittedName>
</protein>
<dbReference type="NCBIfam" id="TIGR02611">
    <property type="entry name" value="TIGR02611 family protein"/>
    <property type="match status" value="1"/>
</dbReference>
<dbReference type="AlphaFoldDB" id="A0A6G8L0Z1"/>
<feature type="transmembrane region" description="Helical" evidence="1">
    <location>
        <begin position="36"/>
        <end position="60"/>
    </location>
</feature>
<keyword evidence="1" id="KW-0472">Membrane</keyword>
<dbReference type="EMBL" id="CP035810">
    <property type="protein sequence ID" value="QIN30410.1"/>
    <property type="molecule type" value="Genomic_DNA"/>
</dbReference>
<dbReference type="InterPro" id="IPR013434">
    <property type="entry name" value="CHP02611"/>
</dbReference>
<feature type="transmembrane region" description="Helical" evidence="1">
    <location>
        <begin position="81"/>
        <end position="104"/>
    </location>
</feature>
<dbReference type="Pfam" id="PF09656">
    <property type="entry name" value="PGPGW"/>
    <property type="match status" value="1"/>
</dbReference>
<accession>A0A6G8L0Z1</accession>
<dbReference type="InterPro" id="IPR019099">
    <property type="entry name" value="Uncharacterised_PGPGW_TM"/>
</dbReference>
<evidence type="ECO:0000313" key="2">
    <source>
        <dbReference type="EMBL" id="QIN30410.1"/>
    </source>
</evidence>
<reference evidence="2 3" key="1">
    <citation type="submission" date="2019-02" db="EMBL/GenBank/DDBJ databases">
        <title>Complete Genome Sequence and Methylome Analysis of Brevibacterium luteolum NEB1784.</title>
        <authorList>
            <person name="Fomenkov A."/>
            <person name="Roberts R.J."/>
        </authorList>
    </citation>
    <scope>NUCLEOTIDE SEQUENCE [LARGE SCALE GENOMIC DNA]</scope>
    <source>
        <strain evidence="2 3">NEB1784</strain>
    </source>
</reference>
<proteinExistence type="predicted"/>
<evidence type="ECO:0000313" key="3">
    <source>
        <dbReference type="Proteomes" id="UP000501518"/>
    </source>
</evidence>
<sequence>MMSNPQTAFVYRWLVGCVGGTVIVIGLILVPLPGPGWLIVFIGLAIIASEFQWAQNLLLWARAVLHRWTEWLRASHWSVSLAIGSLTGAFVAGVVWLGLVMTGLPDWVPDWPVFRWLLLR</sequence>
<name>A0A6G8L0Z1_9MICO</name>
<gene>
    <name evidence="2" type="ORF">EW640_02500</name>
</gene>